<organism evidence="1 2">
    <name type="scientific">Thelohanellus kitauei</name>
    <name type="common">Myxosporean</name>
    <dbReference type="NCBI Taxonomy" id="669202"/>
    <lineage>
        <taxon>Eukaryota</taxon>
        <taxon>Metazoa</taxon>
        <taxon>Cnidaria</taxon>
        <taxon>Myxozoa</taxon>
        <taxon>Myxosporea</taxon>
        <taxon>Bivalvulida</taxon>
        <taxon>Platysporina</taxon>
        <taxon>Myxobolidae</taxon>
        <taxon>Thelohanellus</taxon>
    </lineage>
</organism>
<reference evidence="1 2" key="1">
    <citation type="journal article" date="2014" name="Genome Biol. Evol.">
        <title>The genome of the myxosporean Thelohanellus kitauei shows adaptations to nutrient acquisition within its fish host.</title>
        <authorList>
            <person name="Yang Y."/>
            <person name="Xiong J."/>
            <person name="Zhou Z."/>
            <person name="Huo F."/>
            <person name="Miao W."/>
            <person name="Ran C."/>
            <person name="Liu Y."/>
            <person name="Zhang J."/>
            <person name="Feng J."/>
            <person name="Wang M."/>
            <person name="Wang M."/>
            <person name="Wang L."/>
            <person name="Yao B."/>
        </authorList>
    </citation>
    <scope>NUCLEOTIDE SEQUENCE [LARGE SCALE GENOMIC DNA]</scope>
    <source>
        <strain evidence="1">Wuqing</strain>
    </source>
</reference>
<protein>
    <recommendedName>
        <fullName evidence="3">CCHC-type domain-containing protein</fullName>
    </recommendedName>
</protein>
<dbReference type="Proteomes" id="UP000031668">
    <property type="component" value="Unassembled WGS sequence"/>
</dbReference>
<name>A0A0C2MN06_THEKT</name>
<evidence type="ECO:0000313" key="1">
    <source>
        <dbReference type="EMBL" id="KII63016.1"/>
    </source>
</evidence>
<keyword evidence="2" id="KW-1185">Reference proteome</keyword>
<comment type="caution">
    <text evidence="1">The sequence shown here is derived from an EMBL/GenBank/DDBJ whole genome shotgun (WGS) entry which is preliminary data.</text>
</comment>
<dbReference type="EMBL" id="JWZT01004811">
    <property type="protein sequence ID" value="KII63016.1"/>
    <property type="molecule type" value="Genomic_DNA"/>
</dbReference>
<sequence length="183" mass="20826">MAHWIAEELPTIAIDGHVREKLLAALPPEIGEYFILSEELSSETIVKNAQSLIDKQREKRFVAVQSKEAEYEERILTLETEIETLKIQHNKVNGPRKARCQTCRCNSHTSQECDRRVVCRVCGIRGHVMRICQRDQRTEIGNYRVVSSCSDQGQLTSTVWDEVGVEFNALVDTGSSRSLRGYC</sequence>
<accession>A0A0C2MN06</accession>
<dbReference type="AlphaFoldDB" id="A0A0C2MN06"/>
<evidence type="ECO:0008006" key="3">
    <source>
        <dbReference type="Google" id="ProtNLM"/>
    </source>
</evidence>
<proteinExistence type="predicted"/>
<evidence type="ECO:0000313" key="2">
    <source>
        <dbReference type="Proteomes" id="UP000031668"/>
    </source>
</evidence>
<gene>
    <name evidence="1" type="ORF">RF11_07104</name>
</gene>